<comment type="similarity">
    <text evidence="1">Belongs to the caleosin family.</text>
</comment>
<dbReference type="EMBL" id="QGNW01002401">
    <property type="protein sequence ID" value="RVW20078.1"/>
    <property type="molecule type" value="Genomic_DNA"/>
</dbReference>
<dbReference type="Proteomes" id="UP000288805">
    <property type="component" value="Unassembled WGS sequence"/>
</dbReference>
<protein>
    <submittedName>
        <fullName evidence="3">Putative peroxygenase 4</fullName>
    </submittedName>
</protein>
<comment type="caution">
    <text evidence="3">The sequence shown here is derived from an EMBL/GenBank/DDBJ whole genome shotgun (WGS) entry which is preliminary data.</text>
</comment>
<evidence type="ECO:0000256" key="2">
    <source>
        <dbReference type="SAM" id="Phobius"/>
    </source>
</evidence>
<keyword evidence="2" id="KW-1133">Transmembrane helix</keyword>
<sequence length="250" mass="28106">MASSSSSSSDDCRPISNEGHESLQGLGGDLSALQKHVAFFDQNKDGTVYPWETYRGFRAIGCGIFLSAGSAFLINLALSRKTRPGKFPSLLLPIEIKNIHMAKHGSDSGVYDSEGRYTSCFHFCFHFHFYMAQSQTVSFPGSDPTFSLRSDHPESQIQLFVPSKFEEIFTKHAGANSNALTSDELLAMLKYNRVPKDYSGWLASWTEWKILYFLCKDKNGLLHKETIRAVYDGSLFERMQEDRASARKKA</sequence>
<feature type="transmembrane region" description="Helical" evidence="2">
    <location>
        <begin position="57"/>
        <end position="78"/>
    </location>
</feature>
<reference evidence="3 4" key="1">
    <citation type="journal article" date="2018" name="PLoS Genet.">
        <title>Population sequencing reveals clonal diversity and ancestral inbreeding in the grapevine cultivar Chardonnay.</title>
        <authorList>
            <person name="Roach M.J."/>
            <person name="Johnson D.L."/>
            <person name="Bohlmann J."/>
            <person name="van Vuuren H.J."/>
            <person name="Jones S.J."/>
            <person name="Pretorius I.S."/>
            <person name="Schmidt S.A."/>
            <person name="Borneman A.R."/>
        </authorList>
    </citation>
    <scope>NUCLEOTIDE SEQUENCE [LARGE SCALE GENOMIC DNA]</scope>
    <source>
        <strain evidence="4">cv. Chardonnay</strain>
        <tissue evidence="3">Leaf</tissue>
    </source>
</reference>
<accession>A0A438CA69</accession>
<dbReference type="Pfam" id="PF05042">
    <property type="entry name" value="Caleosin"/>
    <property type="match status" value="2"/>
</dbReference>
<organism evidence="3 4">
    <name type="scientific">Vitis vinifera</name>
    <name type="common">Grape</name>
    <dbReference type="NCBI Taxonomy" id="29760"/>
    <lineage>
        <taxon>Eukaryota</taxon>
        <taxon>Viridiplantae</taxon>
        <taxon>Streptophyta</taxon>
        <taxon>Embryophyta</taxon>
        <taxon>Tracheophyta</taxon>
        <taxon>Spermatophyta</taxon>
        <taxon>Magnoliopsida</taxon>
        <taxon>eudicotyledons</taxon>
        <taxon>Gunneridae</taxon>
        <taxon>Pentapetalae</taxon>
        <taxon>rosids</taxon>
        <taxon>Vitales</taxon>
        <taxon>Vitaceae</taxon>
        <taxon>Viteae</taxon>
        <taxon>Vitis</taxon>
    </lineage>
</organism>
<dbReference type="InterPro" id="IPR007736">
    <property type="entry name" value="Caleosin-related"/>
</dbReference>
<keyword evidence="2" id="KW-0812">Transmembrane</keyword>
<evidence type="ECO:0000313" key="3">
    <source>
        <dbReference type="EMBL" id="RVW20078.1"/>
    </source>
</evidence>
<proteinExistence type="inferred from homology"/>
<keyword evidence="2" id="KW-0472">Membrane</keyword>
<dbReference type="PANTHER" id="PTHR31495">
    <property type="entry name" value="PEROXYGENASE 3-RELATED"/>
    <property type="match status" value="1"/>
</dbReference>
<dbReference type="PANTHER" id="PTHR31495:SF1">
    <property type="entry name" value="INACTIVE PEROXYGENASE-LIKE PROTEIN-RELATED"/>
    <property type="match status" value="1"/>
</dbReference>
<evidence type="ECO:0000256" key="1">
    <source>
        <dbReference type="ARBA" id="ARBA00006765"/>
    </source>
</evidence>
<gene>
    <name evidence="3" type="primary">PXG4_1</name>
    <name evidence="3" type="ORF">CK203_114282</name>
</gene>
<evidence type="ECO:0000313" key="4">
    <source>
        <dbReference type="Proteomes" id="UP000288805"/>
    </source>
</evidence>
<dbReference type="AlphaFoldDB" id="A0A438CA69"/>
<name>A0A438CA69_VITVI</name>